<dbReference type="EMBL" id="CAXAMN010022361">
    <property type="protein sequence ID" value="CAK9068768.1"/>
    <property type="molecule type" value="Genomic_DNA"/>
</dbReference>
<protein>
    <submittedName>
        <fullName evidence="2">Uncharacterized protein</fullName>
    </submittedName>
</protein>
<comment type="caution">
    <text evidence="2">The sequence shown here is derived from an EMBL/GenBank/DDBJ whole genome shotgun (WGS) entry which is preliminary data.</text>
</comment>
<evidence type="ECO:0000313" key="3">
    <source>
        <dbReference type="Proteomes" id="UP001642484"/>
    </source>
</evidence>
<dbReference type="EMBL" id="CAXAMN010022250">
    <property type="protein sequence ID" value="CAK9067766.1"/>
    <property type="molecule type" value="Genomic_DNA"/>
</dbReference>
<reference evidence="2 3" key="1">
    <citation type="submission" date="2024-02" db="EMBL/GenBank/DDBJ databases">
        <authorList>
            <person name="Chen Y."/>
            <person name="Shah S."/>
            <person name="Dougan E. K."/>
            <person name="Thang M."/>
            <person name="Chan C."/>
        </authorList>
    </citation>
    <scope>NUCLEOTIDE SEQUENCE [LARGE SCALE GENOMIC DNA]</scope>
</reference>
<proteinExistence type="predicted"/>
<dbReference type="Proteomes" id="UP001642484">
    <property type="component" value="Unassembled WGS sequence"/>
</dbReference>
<evidence type="ECO:0000313" key="2">
    <source>
        <dbReference type="EMBL" id="CAK9068768.1"/>
    </source>
</evidence>
<keyword evidence="3" id="KW-1185">Reference proteome</keyword>
<name>A0ABP0NZF3_9DINO</name>
<evidence type="ECO:0000313" key="1">
    <source>
        <dbReference type="EMBL" id="CAK9067766.1"/>
    </source>
</evidence>
<organism evidence="2 3">
    <name type="scientific">Durusdinium trenchii</name>
    <dbReference type="NCBI Taxonomy" id="1381693"/>
    <lineage>
        <taxon>Eukaryota</taxon>
        <taxon>Sar</taxon>
        <taxon>Alveolata</taxon>
        <taxon>Dinophyceae</taxon>
        <taxon>Suessiales</taxon>
        <taxon>Symbiodiniaceae</taxon>
        <taxon>Durusdinium</taxon>
    </lineage>
</organism>
<gene>
    <name evidence="1" type="ORF">CCMP2556_LOCUS33291</name>
    <name evidence="2" type="ORF">CCMP2556_LOCUS33795</name>
</gene>
<sequence>MADLPDVLDAFCLRTTEDEDDFSPKLAAMLEGQCMEWDDLPPECDEGCVEYKWRLGPEHTHRRVERLATQMKFRLAEGGGTAYYLLGVRDSGNAEGLTAREHSEAVSVLMAAAGAADSILLLEALGSSSRARKGKLCSAWRLEQRQSAVSKLSKQLHLWDSLADSLPYKRCRMEAESFDSKDSACGELDCRALRLERTEQPRELSVGVGR</sequence>
<accession>A0ABP0NZF3</accession>